<dbReference type="PROSITE" id="PS00973">
    <property type="entry name" value="USP_2"/>
    <property type="match status" value="1"/>
</dbReference>
<keyword evidence="6 18" id="KW-0645">Protease</keyword>
<feature type="domain" description="USP" evidence="20">
    <location>
        <begin position="269"/>
        <end position="875"/>
    </location>
</feature>
<evidence type="ECO:0000256" key="16">
    <source>
        <dbReference type="ARBA" id="ARBA00045453"/>
    </source>
</evidence>
<dbReference type="GO" id="GO:0004843">
    <property type="term" value="F:cysteine-type deubiquitinase activity"/>
    <property type="evidence" value="ECO:0007669"/>
    <property type="project" value="UniProtKB-UniRule"/>
</dbReference>
<keyword evidence="23" id="KW-1185">Reference proteome</keyword>
<evidence type="ECO:0000256" key="11">
    <source>
        <dbReference type="ARBA" id="ARBA00022807"/>
    </source>
</evidence>
<keyword evidence="4" id="KW-0963">Cytoplasm</keyword>
<evidence type="ECO:0000256" key="7">
    <source>
        <dbReference type="ARBA" id="ARBA00022723"/>
    </source>
</evidence>
<dbReference type="PANTHER" id="PTHR21646:SF45">
    <property type="entry name" value="UBIQUITIN CARBOXYL-TERMINAL HYDROLASE 4"/>
    <property type="match status" value="1"/>
</dbReference>
<dbReference type="GO" id="GO:0005737">
    <property type="term" value="C:cytoplasm"/>
    <property type="evidence" value="ECO:0007669"/>
    <property type="project" value="UniProtKB-SubCell"/>
</dbReference>
<dbReference type="GO" id="GO:0005634">
    <property type="term" value="C:nucleus"/>
    <property type="evidence" value="ECO:0007669"/>
    <property type="project" value="UniProtKB-SubCell"/>
</dbReference>
<dbReference type="GeneTree" id="ENSGT00940000154932"/>
<evidence type="ECO:0000259" key="20">
    <source>
        <dbReference type="PROSITE" id="PS50235"/>
    </source>
</evidence>
<evidence type="ECO:0000256" key="8">
    <source>
        <dbReference type="ARBA" id="ARBA00022737"/>
    </source>
</evidence>
<sequence length="904" mass="103369">MAEGGGPESGGAADSEPVAAQMPTPSTESQKQTIGTLLKTTLRKGDEWFLIDSRWFKQWKKYVGFDSWDMYIVGERSLFPGPIDNSGLFSDQDTQVLKEHLIDELDYVLVPTEAWNKLVSWYGCLEGQRPIARKVVEHGMFVKHCKVEVYLLELNLCENENMDNVVTRHFSKADTIDIIETEMRTLFHIPSEKETRLWNKYMSNTYEQLNKPDSTVQDAGLFQGQVLVIEQKNEDGTWPRQASHPKLGSYNSYNSSYNYRESQSQPGLCGLSNLGNTCFMNSALQCLSNASPLTEYFLNDQYEAEINRDNPLGMRGEIAEAYADLVKQMWLSRSSYVAPRTFKTQVGRFAPQFSGYQQQDSQELLAFLLDGLHEDLNRVKKKPYLALRDAEGRPDEIVAKEAWTNHRLRNDSIIVDIFHGLFKSTLVCPECSKVSVTFDPFCYLTLPLPMKKDRSMEVFLVRTDPQSRPTQYRVVVPKLGNVTDLCSALSKLCGIPSENMVVTDVYNHRFHKIYRRDENLNQIMEKDDIFVYEVQEEDSERMNLPVYFRERQSKHSGSSTTTMLFGQPLLITVSRHNLIADVLYDKILERIGRYVKQPQNPSSEKYFIICSGEEEAMDHQVSPEPQNGQSEEEEESSDLENGPKEEAVNSSSSPSKLFAFSVVNSYGTANITPLPCEGNVLKLNRHLAVFVYLWQNIRSGYEHLCTFYVKAYEKHESMIQPQKKKATVALRECIELFTTMETLGEHDPWYCPTCKKHQQATKKFDLWSLPRILVVHLKRFSYNRCWRDKLDTVVDFPIRDLNMSEFVCDPKASPYVYDLIAVSNHYGGMGGGHYTAYGKNKMDGKWYYFDDSSVSSASEDQIVTKAAYVLFYQRREEEAPPCKPQPSASLGGAPDAADDHMDTN</sequence>
<dbReference type="InterPro" id="IPR050185">
    <property type="entry name" value="Ub_carboxyl-term_hydrolase"/>
</dbReference>
<dbReference type="SUPFAM" id="SSF54001">
    <property type="entry name" value="Cysteine proteinases"/>
    <property type="match status" value="1"/>
</dbReference>
<reference evidence="22" key="3">
    <citation type="submission" date="2025-09" db="UniProtKB">
        <authorList>
            <consortium name="Ensembl"/>
        </authorList>
    </citation>
    <scope>IDENTIFICATION</scope>
</reference>
<evidence type="ECO:0000256" key="13">
    <source>
        <dbReference type="ARBA" id="ARBA00022843"/>
    </source>
</evidence>
<proteinExistence type="inferred from homology"/>
<keyword evidence="11 18" id="KW-0788">Thiol protease</keyword>
<evidence type="ECO:0000256" key="9">
    <source>
        <dbReference type="ARBA" id="ARBA00022786"/>
    </source>
</evidence>
<dbReference type="Pfam" id="PF14836">
    <property type="entry name" value="Ubiquitin_3"/>
    <property type="match status" value="1"/>
</dbReference>
<dbReference type="PROSITE" id="PS00972">
    <property type="entry name" value="USP_1"/>
    <property type="match status" value="1"/>
</dbReference>
<dbReference type="InterPro" id="IPR035927">
    <property type="entry name" value="DUSP-like_sf"/>
</dbReference>
<evidence type="ECO:0000256" key="2">
    <source>
        <dbReference type="ARBA" id="ARBA00004123"/>
    </source>
</evidence>
<dbReference type="FunFam" id="3.90.70.10:FF:000013">
    <property type="entry name" value="ubiquitin carboxyl-terminal hydrolase 15 isoform X1"/>
    <property type="match status" value="1"/>
</dbReference>
<evidence type="ECO:0000256" key="19">
    <source>
        <dbReference type="SAM" id="MobiDB-lite"/>
    </source>
</evidence>
<keyword evidence="5" id="KW-0597">Phosphoprotein</keyword>
<comment type="function">
    <text evidence="16">Deubiquitinating enzyme that removes conjugated ubiquitin from target proteins. Deubiquitinates PDPK1. Deubiquitinates TRIM21. Deubiquitinates receptor ADORA2A which increases the amount of functional receptor at the cell surface. Deubiquitinates HAS2. Deubiquitinates RHEB in response to EGF signaling, promoting mTORC1 signaling. May regulate mRNA splicing through deubiquitination of the U4 spliceosomal protein PRPF3. This may prevent its recognition by the U5 component PRPF8 thereby destabilizing interactions within the U4/U6.U5 snRNP. May also play a role in the regulation of quality control in the ER.</text>
</comment>
<feature type="region of interest" description="Disordered" evidence="19">
    <location>
        <begin position="1"/>
        <end position="33"/>
    </location>
</feature>
<evidence type="ECO:0000256" key="18">
    <source>
        <dbReference type="RuleBase" id="RU366025"/>
    </source>
</evidence>
<dbReference type="AlphaFoldDB" id="A0A3P8UP43"/>
<comment type="similarity">
    <text evidence="15">Belongs to the peptidase C19 family. USP4 subfamily.</text>
</comment>
<dbReference type="InterPro" id="IPR001394">
    <property type="entry name" value="Peptidase_C19_UCH"/>
</dbReference>
<evidence type="ECO:0000256" key="10">
    <source>
        <dbReference type="ARBA" id="ARBA00022801"/>
    </source>
</evidence>
<protein>
    <recommendedName>
        <fullName evidence="18">Ubiquitin carboxyl-terminal hydrolase</fullName>
        <ecNumber evidence="18">3.4.19.12</ecNumber>
    </recommendedName>
</protein>
<dbReference type="InterPro" id="IPR028889">
    <property type="entry name" value="USP"/>
</dbReference>
<dbReference type="Gene3D" id="3.30.2230.10">
    <property type="entry name" value="DUSP-like"/>
    <property type="match status" value="1"/>
</dbReference>
<evidence type="ECO:0000256" key="5">
    <source>
        <dbReference type="ARBA" id="ARBA00022553"/>
    </source>
</evidence>
<dbReference type="InterPro" id="IPR038765">
    <property type="entry name" value="Papain-like_cys_pep_sf"/>
</dbReference>
<dbReference type="EC" id="3.4.19.12" evidence="18"/>
<keyword evidence="7" id="KW-0479">Metal-binding</keyword>
<dbReference type="GO" id="GO:0016579">
    <property type="term" value="P:protein deubiquitination"/>
    <property type="evidence" value="ECO:0007669"/>
    <property type="project" value="InterPro"/>
</dbReference>
<reference evidence="22" key="2">
    <citation type="submission" date="2025-08" db="UniProtKB">
        <authorList>
            <consortium name="Ensembl"/>
        </authorList>
    </citation>
    <scope>IDENTIFICATION</scope>
</reference>
<feature type="domain" description="DUSP" evidence="21">
    <location>
        <begin position="25"/>
        <end position="136"/>
    </location>
</feature>
<reference evidence="22 23" key="1">
    <citation type="journal article" date="2014" name="Nat. Genet.">
        <title>Whole-genome sequence of a flatfish provides insights into ZW sex chromosome evolution and adaptation to a benthic lifestyle.</title>
        <authorList>
            <person name="Chen S."/>
            <person name="Zhang G."/>
            <person name="Shao C."/>
            <person name="Huang Q."/>
            <person name="Liu G."/>
            <person name="Zhang P."/>
            <person name="Song W."/>
            <person name="An N."/>
            <person name="Chalopin D."/>
            <person name="Volff J.N."/>
            <person name="Hong Y."/>
            <person name="Li Q."/>
            <person name="Sha Z."/>
            <person name="Zhou H."/>
            <person name="Xie M."/>
            <person name="Yu Q."/>
            <person name="Liu Y."/>
            <person name="Xiang H."/>
            <person name="Wang N."/>
            <person name="Wu K."/>
            <person name="Yang C."/>
            <person name="Zhou Q."/>
            <person name="Liao X."/>
            <person name="Yang L."/>
            <person name="Hu Q."/>
            <person name="Zhang J."/>
            <person name="Meng L."/>
            <person name="Jin L."/>
            <person name="Tian Y."/>
            <person name="Lian J."/>
            <person name="Yang J."/>
            <person name="Miao G."/>
            <person name="Liu S."/>
            <person name="Liang Z."/>
            <person name="Yan F."/>
            <person name="Li Y."/>
            <person name="Sun B."/>
            <person name="Zhang H."/>
            <person name="Zhang J."/>
            <person name="Zhu Y."/>
            <person name="Du M."/>
            <person name="Zhao Y."/>
            <person name="Schartl M."/>
            <person name="Tang Q."/>
            <person name="Wang J."/>
        </authorList>
    </citation>
    <scope>NUCLEOTIDE SEQUENCE</scope>
</reference>
<dbReference type="Pfam" id="PF00443">
    <property type="entry name" value="UCH"/>
    <property type="match status" value="1"/>
</dbReference>
<evidence type="ECO:0000256" key="17">
    <source>
        <dbReference type="ARBA" id="ARBA00046862"/>
    </source>
</evidence>
<accession>A0A3P8UP43</accession>
<dbReference type="FunFam" id="3.30.2230.10:FF:000003">
    <property type="entry name" value="ubiquitin carboxyl-terminal hydrolase 15 isoform X1"/>
    <property type="match status" value="1"/>
</dbReference>
<keyword evidence="9 18" id="KW-0833">Ubl conjugation pathway</keyword>
<name>A0A3P8UP43_CYNSE</name>
<dbReference type="SUPFAM" id="SSF143791">
    <property type="entry name" value="DUSP-like"/>
    <property type="match status" value="1"/>
</dbReference>
<dbReference type="OMA" id="KQQHSPN"/>
<dbReference type="PROSITE" id="PS51283">
    <property type="entry name" value="DUSP"/>
    <property type="match status" value="1"/>
</dbReference>
<dbReference type="GO" id="GO:0006508">
    <property type="term" value="P:proteolysis"/>
    <property type="evidence" value="ECO:0007669"/>
    <property type="project" value="UniProtKB-KW"/>
</dbReference>
<dbReference type="Pfam" id="PF14533">
    <property type="entry name" value="USP7_C2"/>
    <property type="match status" value="1"/>
</dbReference>
<evidence type="ECO:0000256" key="3">
    <source>
        <dbReference type="ARBA" id="ARBA00004496"/>
    </source>
</evidence>
<keyword evidence="10 18" id="KW-0378">Hydrolase</keyword>
<feature type="compositionally biased region" description="Polar residues" evidence="19">
    <location>
        <begin position="23"/>
        <end position="33"/>
    </location>
</feature>
<feature type="region of interest" description="Disordered" evidence="19">
    <location>
        <begin position="618"/>
        <end position="651"/>
    </location>
</feature>
<dbReference type="CDD" id="cd02674">
    <property type="entry name" value="Peptidase_C19R"/>
    <property type="match status" value="1"/>
</dbReference>
<dbReference type="PROSITE" id="PS50235">
    <property type="entry name" value="USP_3"/>
    <property type="match status" value="1"/>
</dbReference>
<keyword evidence="8" id="KW-0677">Repeat</keyword>
<keyword evidence="14" id="KW-0539">Nucleus</keyword>
<dbReference type="GO" id="GO:0046872">
    <property type="term" value="F:metal ion binding"/>
    <property type="evidence" value="ECO:0007669"/>
    <property type="project" value="UniProtKB-KW"/>
</dbReference>
<evidence type="ECO:0000256" key="12">
    <source>
        <dbReference type="ARBA" id="ARBA00022833"/>
    </source>
</evidence>
<dbReference type="InterPro" id="IPR018200">
    <property type="entry name" value="USP_CS"/>
</dbReference>
<comment type="subcellular location">
    <subcellularLocation>
        <location evidence="3">Cytoplasm</location>
    </subcellularLocation>
    <subcellularLocation>
        <location evidence="2">Nucleus</location>
    </subcellularLocation>
</comment>
<dbReference type="Ensembl" id="ENSCSET00000004190.1">
    <property type="protein sequence ID" value="ENSCSEP00000004137.1"/>
    <property type="gene ID" value="ENSCSEG00000002686.1"/>
</dbReference>
<dbReference type="SMART" id="SM00695">
    <property type="entry name" value="DUSP"/>
    <property type="match status" value="1"/>
</dbReference>
<keyword evidence="13" id="KW-0832">Ubl conjugation</keyword>
<keyword evidence="12" id="KW-0862">Zinc</keyword>
<dbReference type="PANTHER" id="PTHR21646">
    <property type="entry name" value="UBIQUITIN CARBOXYL-TERMINAL HYDROLASE"/>
    <property type="match status" value="1"/>
</dbReference>
<evidence type="ECO:0000256" key="14">
    <source>
        <dbReference type="ARBA" id="ARBA00023242"/>
    </source>
</evidence>
<dbReference type="Proteomes" id="UP000265120">
    <property type="component" value="Chromosome 11"/>
</dbReference>
<evidence type="ECO:0000256" key="4">
    <source>
        <dbReference type="ARBA" id="ARBA00022490"/>
    </source>
</evidence>
<dbReference type="InterPro" id="IPR029346">
    <property type="entry name" value="USP_C"/>
</dbReference>
<evidence type="ECO:0000256" key="6">
    <source>
        <dbReference type="ARBA" id="ARBA00022670"/>
    </source>
</evidence>
<evidence type="ECO:0000259" key="21">
    <source>
        <dbReference type="PROSITE" id="PS51283"/>
    </source>
</evidence>
<evidence type="ECO:0000313" key="22">
    <source>
        <dbReference type="Ensembl" id="ENSCSEP00000004137.1"/>
    </source>
</evidence>
<organism evidence="22 23">
    <name type="scientific">Cynoglossus semilaevis</name>
    <name type="common">Tongue sole</name>
    <dbReference type="NCBI Taxonomy" id="244447"/>
    <lineage>
        <taxon>Eukaryota</taxon>
        <taxon>Metazoa</taxon>
        <taxon>Chordata</taxon>
        <taxon>Craniata</taxon>
        <taxon>Vertebrata</taxon>
        <taxon>Euteleostomi</taxon>
        <taxon>Actinopterygii</taxon>
        <taxon>Neopterygii</taxon>
        <taxon>Teleostei</taxon>
        <taxon>Neoteleostei</taxon>
        <taxon>Acanthomorphata</taxon>
        <taxon>Carangaria</taxon>
        <taxon>Pleuronectiformes</taxon>
        <taxon>Pleuronectoidei</taxon>
        <taxon>Cynoglossidae</taxon>
        <taxon>Cynoglossinae</taxon>
        <taxon>Cynoglossus</taxon>
    </lineage>
</organism>
<evidence type="ECO:0000256" key="1">
    <source>
        <dbReference type="ARBA" id="ARBA00000707"/>
    </source>
</evidence>
<dbReference type="InterPro" id="IPR006615">
    <property type="entry name" value="Pept_C19_DUSP"/>
</dbReference>
<dbReference type="Gene3D" id="3.90.70.10">
    <property type="entry name" value="Cysteine proteinases"/>
    <property type="match status" value="2"/>
</dbReference>
<comment type="subunit">
    <text evidence="17">Interacts with RB1 (both dephosphorylated and hypophosphorylated forms). Interacts with RBL1 and RBL2. Interacts with ADORA2A (via cytoplasmic C-terminus); the interaction is direct. Interacts with SART3; recruits USP4 to its substrate PRPF3.</text>
</comment>
<dbReference type="Pfam" id="PF06337">
    <property type="entry name" value="DUSP"/>
    <property type="match status" value="1"/>
</dbReference>
<evidence type="ECO:0000256" key="15">
    <source>
        <dbReference type="ARBA" id="ARBA00037971"/>
    </source>
</evidence>
<dbReference type="InterPro" id="IPR028135">
    <property type="entry name" value="Ub_USP-typ"/>
</dbReference>
<dbReference type="FunFam" id="3.10.20.90:FF:000020">
    <property type="entry name" value="ubiquitin carboxyl-terminal hydrolase 15 isoform X2"/>
    <property type="match status" value="1"/>
</dbReference>
<comment type="catalytic activity">
    <reaction evidence="1 18">
        <text>Thiol-dependent hydrolysis of ester, thioester, amide, peptide and isopeptide bonds formed by the C-terminal Gly of ubiquitin (a 76-residue protein attached to proteins as an intracellular targeting signal).</text>
        <dbReference type="EC" id="3.4.19.12"/>
    </reaction>
</comment>
<feature type="region of interest" description="Disordered" evidence="19">
    <location>
        <begin position="877"/>
        <end position="904"/>
    </location>
</feature>
<dbReference type="Gene3D" id="3.10.20.90">
    <property type="entry name" value="Phosphatidylinositol 3-kinase Catalytic Subunit, Chain A, domain 1"/>
    <property type="match status" value="1"/>
</dbReference>
<evidence type="ECO:0000313" key="23">
    <source>
        <dbReference type="Proteomes" id="UP000265120"/>
    </source>
</evidence>